<dbReference type="EMBL" id="JAPHEH010000001">
    <property type="protein sequence ID" value="MDG4476556.1"/>
    <property type="molecule type" value="Genomic_DNA"/>
</dbReference>
<comment type="caution">
    <text evidence="2">The sequence shown here is derived from an EMBL/GenBank/DDBJ whole genome shotgun (WGS) entry which is preliminary data.</text>
</comment>
<dbReference type="PANTHER" id="PTHR43169">
    <property type="entry name" value="EXSB FAMILY PROTEIN"/>
    <property type="match status" value="1"/>
</dbReference>
<dbReference type="GO" id="GO:0016783">
    <property type="term" value="F:sulfurtransferase activity"/>
    <property type="evidence" value="ECO:0007669"/>
    <property type="project" value="InterPro"/>
</dbReference>
<dbReference type="InterPro" id="IPR014729">
    <property type="entry name" value="Rossmann-like_a/b/a_fold"/>
</dbReference>
<dbReference type="Gene3D" id="3.40.50.620">
    <property type="entry name" value="HUPs"/>
    <property type="match status" value="1"/>
</dbReference>
<reference evidence="2" key="1">
    <citation type="journal article" date="2022" name="bioRxiv">
        <title>Thiovibrio frasassiensisgen. nov., sp. nov., an autotrophic, elemental sulfur disproportionating bacterium isolated from sulfidic karst sediment, and proposal of Thiovibrionaceae fam. nov.</title>
        <authorList>
            <person name="Aronson H."/>
            <person name="Thomas C."/>
            <person name="Bhattacharyya M."/>
            <person name="Eckstein S."/>
            <person name="Jensen S."/>
            <person name="Barco R."/>
            <person name="Macalady J."/>
            <person name="Amend J."/>
        </authorList>
    </citation>
    <scope>NUCLEOTIDE SEQUENCE</scope>
    <source>
        <strain evidence="2">RS19-109</strain>
    </source>
</reference>
<dbReference type="PIRSF" id="PIRSF006661">
    <property type="entry name" value="PP-lp_UCP006661"/>
    <property type="match status" value="1"/>
</dbReference>
<feature type="active site" description="Nucleophile and sulfur donor" evidence="1">
    <location>
        <position position="178"/>
    </location>
</feature>
<dbReference type="SUPFAM" id="SSF52402">
    <property type="entry name" value="Adenine nucleotide alpha hydrolases-like"/>
    <property type="match status" value="1"/>
</dbReference>
<dbReference type="RefSeq" id="WP_307633523.1">
    <property type="nucleotide sequence ID" value="NZ_JAPHEH010000001.1"/>
</dbReference>
<evidence type="ECO:0000313" key="2">
    <source>
        <dbReference type="EMBL" id="MDG4476556.1"/>
    </source>
</evidence>
<organism evidence="2 3">
    <name type="scientific">Thiovibrio frasassiensis</name>
    <dbReference type="NCBI Taxonomy" id="2984131"/>
    <lineage>
        <taxon>Bacteria</taxon>
        <taxon>Pseudomonadati</taxon>
        <taxon>Thermodesulfobacteriota</taxon>
        <taxon>Desulfobulbia</taxon>
        <taxon>Desulfobulbales</taxon>
        <taxon>Thiovibrionaceae</taxon>
        <taxon>Thiovibrio</taxon>
    </lineage>
</organism>
<dbReference type="InterPro" id="IPR005232">
    <property type="entry name" value="LarE"/>
</dbReference>
<protein>
    <submittedName>
        <fullName evidence="2">ATP-dependent sacrificial sulfur transferase LarE</fullName>
    </submittedName>
</protein>
<name>A0A9X4RLY7_9BACT</name>
<reference evidence="2" key="2">
    <citation type="submission" date="2022-10" db="EMBL/GenBank/DDBJ databases">
        <authorList>
            <person name="Aronson H.S."/>
        </authorList>
    </citation>
    <scope>NUCLEOTIDE SEQUENCE</scope>
    <source>
        <strain evidence="2">RS19-109</strain>
    </source>
</reference>
<sequence length="263" mass="29150">MESSLPGKYRELQKLFSQHKKVAIAFSGGVDSTFLLHAACATLGPSLVHAFHATSELLPYLETERVERVIQEQGCVFHPIPIKPLTWPDFVANGDDRCYHCKKKIYQTFLVDPSFPVASALFDGTNHDDLDQDRPGLQAVVELSVQTPLADLGFSKKEIRLLSRELSLSTWDAPASSCLATRISQGEPLSREKILLVAQCEAVLQRKGFMGVRVRLSGDTATIFVLKKDLPGIEDKCVYSGIKRDFLSLGLHKVSINQQGRPD</sequence>
<gene>
    <name evidence="2" type="ORF">OLX77_10365</name>
</gene>
<dbReference type="AlphaFoldDB" id="A0A9X4RLY7"/>
<dbReference type="InterPro" id="IPR052188">
    <property type="entry name" value="Ni-pincer_cofactor_biosynth"/>
</dbReference>
<dbReference type="Proteomes" id="UP001154240">
    <property type="component" value="Unassembled WGS sequence"/>
</dbReference>
<dbReference type="PANTHER" id="PTHR43169:SF2">
    <property type="entry name" value="NAD_GMP SYNTHASE DOMAIN-CONTAINING PROTEIN"/>
    <property type="match status" value="1"/>
</dbReference>
<proteinExistence type="predicted"/>
<evidence type="ECO:0000313" key="3">
    <source>
        <dbReference type="Proteomes" id="UP001154240"/>
    </source>
</evidence>
<accession>A0A9X4RLY7</accession>
<keyword evidence="3" id="KW-1185">Reference proteome</keyword>
<keyword evidence="2" id="KW-0808">Transferase</keyword>
<evidence type="ECO:0000256" key="1">
    <source>
        <dbReference type="PIRSR" id="PIRSR006661-1"/>
    </source>
</evidence>